<evidence type="ECO:0000313" key="8">
    <source>
        <dbReference type="EMBL" id="KAH6898452.1"/>
    </source>
</evidence>
<keyword evidence="2" id="KW-0433">Leucine-rich repeat</keyword>
<evidence type="ECO:0000256" key="3">
    <source>
        <dbReference type="ARBA" id="ARBA00022737"/>
    </source>
</evidence>
<dbReference type="InterPro" id="IPR036859">
    <property type="entry name" value="CAP-Gly_dom_sf"/>
</dbReference>
<dbReference type="SMART" id="SM00369">
    <property type="entry name" value="LRR_TYP"/>
    <property type="match status" value="2"/>
</dbReference>
<dbReference type="PROSITE" id="PS51450">
    <property type="entry name" value="LRR"/>
    <property type="match status" value="1"/>
</dbReference>
<organism evidence="8 9">
    <name type="scientific">Thelonectria olida</name>
    <dbReference type="NCBI Taxonomy" id="1576542"/>
    <lineage>
        <taxon>Eukaryota</taxon>
        <taxon>Fungi</taxon>
        <taxon>Dikarya</taxon>
        <taxon>Ascomycota</taxon>
        <taxon>Pezizomycotina</taxon>
        <taxon>Sordariomycetes</taxon>
        <taxon>Hypocreomycetidae</taxon>
        <taxon>Hypocreales</taxon>
        <taxon>Nectriaceae</taxon>
        <taxon>Thelonectria</taxon>
    </lineage>
</organism>
<dbReference type="EMBL" id="JAGPYM010000002">
    <property type="protein sequence ID" value="KAH6898452.1"/>
    <property type="molecule type" value="Genomic_DNA"/>
</dbReference>
<comment type="caution">
    <text evidence="8">The sequence shown here is derived from an EMBL/GenBank/DDBJ whole genome shotgun (WGS) entry which is preliminary data.</text>
</comment>
<feature type="compositionally biased region" description="Acidic residues" evidence="6">
    <location>
        <begin position="507"/>
        <end position="521"/>
    </location>
</feature>
<dbReference type="PROSITE" id="PS00845">
    <property type="entry name" value="CAP_GLY_1"/>
    <property type="match status" value="1"/>
</dbReference>
<keyword evidence="9" id="KW-1185">Reference proteome</keyword>
<dbReference type="InterPro" id="IPR032675">
    <property type="entry name" value="LRR_dom_sf"/>
</dbReference>
<gene>
    <name evidence="8" type="ORF">B0T10DRAFT_109407</name>
</gene>
<evidence type="ECO:0000256" key="5">
    <source>
        <dbReference type="ARBA" id="ARBA00023273"/>
    </source>
</evidence>
<evidence type="ECO:0000256" key="1">
    <source>
        <dbReference type="ARBA" id="ARBA00004138"/>
    </source>
</evidence>
<keyword evidence="4" id="KW-0969">Cilium</keyword>
<dbReference type="InterPro" id="IPR050576">
    <property type="entry name" value="Cilia_flagella_integrity"/>
</dbReference>
<dbReference type="Gene3D" id="3.80.10.10">
    <property type="entry name" value="Ribonuclease Inhibitor"/>
    <property type="match status" value="2"/>
</dbReference>
<protein>
    <recommendedName>
        <fullName evidence="7">CAP-Gly domain-containing protein</fullName>
    </recommendedName>
</protein>
<dbReference type="InterPro" id="IPR001611">
    <property type="entry name" value="Leu-rich_rpt"/>
</dbReference>
<dbReference type="Pfam" id="PF01302">
    <property type="entry name" value="CAP_GLY"/>
    <property type="match status" value="1"/>
</dbReference>
<dbReference type="Gene3D" id="2.30.30.190">
    <property type="entry name" value="CAP Gly-rich-like domain"/>
    <property type="match status" value="1"/>
</dbReference>
<evidence type="ECO:0000259" key="7">
    <source>
        <dbReference type="PROSITE" id="PS50245"/>
    </source>
</evidence>
<proteinExistence type="predicted"/>
<feature type="domain" description="CAP-Gly" evidence="7">
    <location>
        <begin position="24"/>
        <end position="70"/>
    </location>
</feature>
<keyword evidence="5" id="KW-0966">Cell projection</keyword>
<feature type="compositionally biased region" description="Basic and acidic residues" evidence="6">
    <location>
        <begin position="522"/>
        <end position="537"/>
    </location>
</feature>
<evidence type="ECO:0000256" key="2">
    <source>
        <dbReference type="ARBA" id="ARBA00022614"/>
    </source>
</evidence>
<dbReference type="PANTHER" id="PTHR45973">
    <property type="entry name" value="PROTEIN PHOSPHATASE 1 REGULATORY SUBUNIT SDS22-RELATED"/>
    <property type="match status" value="1"/>
</dbReference>
<accession>A0A9P8WG96</accession>
<dbReference type="InterPro" id="IPR000938">
    <property type="entry name" value="CAP-Gly_domain"/>
</dbReference>
<comment type="subcellular location">
    <subcellularLocation>
        <location evidence="1">Cell projection</location>
        <location evidence="1">Cilium</location>
    </subcellularLocation>
</comment>
<evidence type="ECO:0000256" key="4">
    <source>
        <dbReference type="ARBA" id="ARBA00023069"/>
    </source>
</evidence>
<dbReference type="SUPFAM" id="SSF74924">
    <property type="entry name" value="Cap-Gly domain"/>
    <property type="match status" value="1"/>
</dbReference>
<dbReference type="AlphaFoldDB" id="A0A9P8WG96"/>
<dbReference type="PROSITE" id="PS50245">
    <property type="entry name" value="CAP_GLY_2"/>
    <property type="match status" value="1"/>
</dbReference>
<dbReference type="InterPro" id="IPR003591">
    <property type="entry name" value="Leu-rich_rpt_typical-subtyp"/>
</dbReference>
<dbReference type="SMART" id="SM01052">
    <property type="entry name" value="CAP_GLY"/>
    <property type="match status" value="1"/>
</dbReference>
<sequence length="573" mass="63799">MPPPRRIGQRVSYDGALCTVRYMGQVAGTTGEWLGVEWDDPVRGKHDGCHKGVRYFSCISKSPTAASFVRPSRPADPTRHFLEAVNVKYASEYTLADGRRAAEEIIFFGKRAEEVGFEKIRRKQANIGELKVVIVDDLQVETAHAEGDEQGTITKTCPKITQLDLSRNLFDTLGPVADICRELPALNCVRLSGNRFQRILEDDSKGAFGGIKELFLEETMMQWEEMCHIAAECPSLVSLIATSNQLHSLPIINYAGLLSSTLTTLTLEFNDFSTLADLASITPLTSLRNLHLKGNNITALAPEGSEPPVFPLSLEYLDVSYNNIQSWSFVDKLPKHVPGLKGLRISHNPVYDATDMDANTSSSEESHMFTIARLGGLKSLNFSQITEDDRSNAEMFYLSRIGKQLSAVAESDETDILAVHPRYKELCEIYGEPVILRRPEVNPAFLDARLITVGFHLHDGAEKVTQIPKAIDIYAVKGIAGKLFDMVALNLNLIWETGEWDPVAGFDDQEGDSSDEEDAEEERERQGIDRHTAEDVSGRPGRWVKREVELKDGPRQLGYCVDGMDVKIRIEAR</sequence>
<keyword evidence="3" id="KW-0677">Repeat</keyword>
<dbReference type="Proteomes" id="UP000777438">
    <property type="component" value="Unassembled WGS sequence"/>
</dbReference>
<evidence type="ECO:0000313" key="9">
    <source>
        <dbReference type="Proteomes" id="UP000777438"/>
    </source>
</evidence>
<name>A0A9P8WG96_9HYPO</name>
<dbReference type="SUPFAM" id="SSF52058">
    <property type="entry name" value="L domain-like"/>
    <property type="match status" value="1"/>
</dbReference>
<reference evidence="8 9" key="1">
    <citation type="journal article" date="2021" name="Nat. Commun.">
        <title>Genetic determinants of endophytism in the Arabidopsis root mycobiome.</title>
        <authorList>
            <person name="Mesny F."/>
            <person name="Miyauchi S."/>
            <person name="Thiergart T."/>
            <person name="Pickel B."/>
            <person name="Atanasova L."/>
            <person name="Karlsson M."/>
            <person name="Huettel B."/>
            <person name="Barry K.W."/>
            <person name="Haridas S."/>
            <person name="Chen C."/>
            <person name="Bauer D."/>
            <person name="Andreopoulos W."/>
            <person name="Pangilinan J."/>
            <person name="LaButti K."/>
            <person name="Riley R."/>
            <person name="Lipzen A."/>
            <person name="Clum A."/>
            <person name="Drula E."/>
            <person name="Henrissat B."/>
            <person name="Kohler A."/>
            <person name="Grigoriev I.V."/>
            <person name="Martin F.M."/>
            <person name="Hacquard S."/>
        </authorList>
    </citation>
    <scope>NUCLEOTIDE SEQUENCE [LARGE SCALE GENOMIC DNA]</scope>
    <source>
        <strain evidence="8 9">MPI-CAGE-CH-0241</strain>
    </source>
</reference>
<dbReference type="OrthoDB" id="5273213at2759"/>
<evidence type="ECO:0000256" key="6">
    <source>
        <dbReference type="SAM" id="MobiDB-lite"/>
    </source>
</evidence>
<feature type="region of interest" description="Disordered" evidence="6">
    <location>
        <begin position="504"/>
        <end position="539"/>
    </location>
</feature>
<dbReference type="PANTHER" id="PTHR45973:SF9">
    <property type="entry name" value="LEUCINE-RICH REPEAT-CONTAINING PROTEIN 46"/>
    <property type="match status" value="1"/>
</dbReference>